<keyword evidence="1" id="KW-0472">Membrane</keyword>
<sequence length="253" mass="26760">MDHVRTAGDFIAERWAGHADVEPTAVLAVAAAVIVLTSIPRCWRILRQASTIVHEMGHVLAAWLTGRRVSGIKLHSDTSGLTVSTGKPRGPGMLVTLLAGYPAPGLLAVMMTGLATTGYTGASLTLYNVVILLALLLSRNIVGVLSCLISLAATGLIWWMNHEDVVAYVVVALAVFYAWAGMRGTLDVIAVHTRAMGRSGAGHHRALQQAAQSDAGKAAYALAGIKVPAWAWLTFFFLVSLGCVAAVGWLMIH</sequence>
<feature type="transmembrane region" description="Helical" evidence="1">
    <location>
        <begin position="165"/>
        <end position="182"/>
    </location>
</feature>
<proteinExistence type="predicted"/>
<evidence type="ECO:0000256" key="1">
    <source>
        <dbReference type="SAM" id="Phobius"/>
    </source>
</evidence>
<reference evidence="2" key="1">
    <citation type="journal article" date="2021" name="PeerJ">
        <title>Extensive microbial diversity within the chicken gut microbiome revealed by metagenomics and culture.</title>
        <authorList>
            <person name="Gilroy R."/>
            <person name="Ravi A."/>
            <person name="Getino M."/>
            <person name="Pursley I."/>
            <person name="Horton D.L."/>
            <person name="Alikhan N.F."/>
            <person name="Baker D."/>
            <person name="Gharbi K."/>
            <person name="Hall N."/>
            <person name="Watson M."/>
            <person name="Adriaenssens E.M."/>
            <person name="Foster-Nyarko E."/>
            <person name="Jarju S."/>
            <person name="Secka A."/>
            <person name="Antonio M."/>
            <person name="Oren A."/>
            <person name="Chaudhuri R.R."/>
            <person name="La Ragione R."/>
            <person name="Hildebrand F."/>
            <person name="Pallen M.J."/>
        </authorList>
    </citation>
    <scope>NUCLEOTIDE SEQUENCE</scope>
    <source>
        <strain evidence="2">ChiHejej3B27-3195</strain>
    </source>
</reference>
<organism evidence="2 3">
    <name type="scientific">Candidatus Nesterenkonia stercoripullorum</name>
    <dbReference type="NCBI Taxonomy" id="2838701"/>
    <lineage>
        <taxon>Bacteria</taxon>
        <taxon>Bacillati</taxon>
        <taxon>Actinomycetota</taxon>
        <taxon>Actinomycetes</taxon>
        <taxon>Micrococcales</taxon>
        <taxon>Micrococcaceae</taxon>
        <taxon>Nesterenkonia</taxon>
    </lineage>
</organism>
<dbReference type="InterPro" id="IPR049500">
    <property type="entry name" value="Peptidase_M50B-like"/>
</dbReference>
<gene>
    <name evidence="2" type="ORF">H9871_07400</name>
</gene>
<feature type="transmembrane region" description="Helical" evidence="1">
    <location>
        <begin position="126"/>
        <end position="153"/>
    </location>
</feature>
<dbReference type="EMBL" id="DXGD01000273">
    <property type="protein sequence ID" value="HIW99955.1"/>
    <property type="molecule type" value="Genomic_DNA"/>
</dbReference>
<protein>
    <submittedName>
        <fullName evidence="2">M50 family metallopeptidase</fullName>
    </submittedName>
</protein>
<dbReference type="Pfam" id="PF13398">
    <property type="entry name" value="Peptidase_M50B"/>
    <property type="match status" value="1"/>
</dbReference>
<feature type="transmembrane region" description="Helical" evidence="1">
    <location>
        <begin position="229"/>
        <end position="252"/>
    </location>
</feature>
<name>A0A9D1UT83_9MICC</name>
<dbReference type="Proteomes" id="UP000824151">
    <property type="component" value="Unassembled WGS sequence"/>
</dbReference>
<keyword evidence="1" id="KW-1133">Transmembrane helix</keyword>
<evidence type="ECO:0000313" key="3">
    <source>
        <dbReference type="Proteomes" id="UP000824151"/>
    </source>
</evidence>
<comment type="caution">
    <text evidence="2">The sequence shown here is derived from an EMBL/GenBank/DDBJ whole genome shotgun (WGS) entry which is preliminary data.</text>
</comment>
<reference evidence="2" key="2">
    <citation type="submission" date="2021-04" db="EMBL/GenBank/DDBJ databases">
        <authorList>
            <person name="Gilroy R."/>
        </authorList>
    </citation>
    <scope>NUCLEOTIDE SEQUENCE</scope>
    <source>
        <strain evidence="2">ChiHejej3B27-3195</strain>
    </source>
</reference>
<evidence type="ECO:0000313" key="2">
    <source>
        <dbReference type="EMBL" id="HIW99955.1"/>
    </source>
</evidence>
<keyword evidence="1" id="KW-0812">Transmembrane</keyword>
<accession>A0A9D1UT83</accession>
<feature type="transmembrane region" description="Helical" evidence="1">
    <location>
        <begin position="24"/>
        <end position="43"/>
    </location>
</feature>
<dbReference type="AlphaFoldDB" id="A0A9D1UT83"/>
<feature type="transmembrane region" description="Helical" evidence="1">
    <location>
        <begin position="94"/>
        <end position="114"/>
    </location>
</feature>